<sequence length="311" mass="33564">MKKAMTAIASILLSTMVYSGNATASEVIFDAARDCQARNTTTGIRYVPACDFQARQITPDVYNNIADVSLIGAPNFKTMLNYDFTCESLKPLSISMAMVGDGIEKLSTTLAGKASSSTDVASITHGFMQSQLNLNSLNGAIGFQAIKPGCQMTVEALVSYPEPDYLSAVSNGIKQMDGTLATILSFTTPTTEYINAIGYLQLGISLLVAQQQTFDLTDLGEALMYDLYQETIDNMETAMNSLTVNCQNSGSSYCTQALADTRNTLAQLISLNDQKLDQMKTFVGGQLSWLNGQSVDLRGDLSKLQNVYNAL</sequence>
<gene>
    <name evidence="2" type="ORF">SG34_000160</name>
</gene>
<proteinExistence type="predicted"/>
<dbReference type="Proteomes" id="UP000032352">
    <property type="component" value="Chromosome"/>
</dbReference>
<dbReference type="AlphaFoldDB" id="A0AAF0C9F0"/>
<evidence type="ECO:0000313" key="3">
    <source>
        <dbReference type="Proteomes" id="UP000032352"/>
    </source>
</evidence>
<reference evidence="2 3" key="2">
    <citation type="journal article" date="2022" name="Mar. Drugs">
        <title>Bioassay-Guided Fractionation Leads to the Detection of Cholic Acid Generated by the Rare Thalassomonas sp.</title>
        <authorList>
            <person name="Pheiffer F."/>
            <person name="Schneider Y.K."/>
            <person name="Hansen E.H."/>
            <person name="Andersen J.H."/>
            <person name="Isaksson J."/>
            <person name="Busche T."/>
            <person name="R C."/>
            <person name="Kalinowski J."/>
            <person name="Zyl L.V."/>
            <person name="Trindade M."/>
        </authorList>
    </citation>
    <scope>NUCLEOTIDE SEQUENCE [LARGE SCALE GENOMIC DNA]</scope>
    <source>
        <strain evidence="2 3">XOM25</strain>
    </source>
</reference>
<dbReference type="RefSeq" id="WP_044837121.1">
    <property type="nucleotide sequence ID" value="NZ_CP059733.1"/>
</dbReference>
<feature type="chain" id="PRO_5042258943" description="Conjugal transfer protein TraH" evidence="1">
    <location>
        <begin position="25"/>
        <end position="311"/>
    </location>
</feature>
<dbReference type="KEGG" id="tvd:SG34_000160"/>
<feature type="signal peptide" evidence="1">
    <location>
        <begin position="1"/>
        <end position="24"/>
    </location>
</feature>
<keyword evidence="3" id="KW-1185">Reference proteome</keyword>
<organism evidence="2 3">
    <name type="scientific">Thalassomonas viridans</name>
    <dbReference type="NCBI Taxonomy" id="137584"/>
    <lineage>
        <taxon>Bacteria</taxon>
        <taxon>Pseudomonadati</taxon>
        <taxon>Pseudomonadota</taxon>
        <taxon>Gammaproteobacteria</taxon>
        <taxon>Alteromonadales</taxon>
        <taxon>Colwelliaceae</taxon>
        <taxon>Thalassomonas</taxon>
    </lineage>
</organism>
<name>A0AAF0C9F0_9GAMM</name>
<protein>
    <recommendedName>
        <fullName evidence="4">Conjugal transfer protein TraH</fullName>
    </recommendedName>
</protein>
<accession>A0AAF0C9F0</accession>
<evidence type="ECO:0000313" key="2">
    <source>
        <dbReference type="EMBL" id="WDE05401.1"/>
    </source>
</evidence>
<reference evidence="2 3" key="1">
    <citation type="journal article" date="2015" name="Genome Announc.">
        <title>Draft Genome Sequences of Marine Isolates of Thalassomonas viridans and Thalassomonas actiniarum.</title>
        <authorList>
            <person name="Olonade I."/>
            <person name="van Zyl L.J."/>
            <person name="Trindade M."/>
        </authorList>
    </citation>
    <scope>NUCLEOTIDE SEQUENCE [LARGE SCALE GENOMIC DNA]</scope>
    <source>
        <strain evidence="2 3">XOM25</strain>
    </source>
</reference>
<keyword evidence="1" id="KW-0732">Signal</keyword>
<evidence type="ECO:0008006" key="4">
    <source>
        <dbReference type="Google" id="ProtNLM"/>
    </source>
</evidence>
<dbReference type="EMBL" id="CP059733">
    <property type="protein sequence ID" value="WDE05401.1"/>
    <property type="molecule type" value="Genomic_DNA"/>
</dbReference>
<evidence type="ECO:0000256" key="1">
    <source>
        <dbReference type="SAM" id="SignalP"/>
    </source>
</evidence>